<dbReference type="OrthoDB" id="3800105at2759"/>
<sequence>MTGITIRTSEGIAWIAAFTKWCLGIAPSIYLPNGTALLPQKESTVLITIRDELDFELLVHHRLSNLTGLFEPEIWMSDRYVVKRGHIDTNEWVS</sequence>
<protein>
    <submittedName>
        <fullName evidence="1">Uncharacterized protein</fullName>
    </submittedName>
</protein>
<dbReference type="EMBL" id="MU006096">
    <property type="protein sequence ID" value="KAF2838713.1"/>
    <property type="molecule type" value="Genomic_DNA"/>
</dbReference>
<name>A0A9P4SBQ8_9PEZI</name>
<accession>A0A9P4SBQ8</accession>
<gene>
    <name evidence="1" type="ORF">M501DRAFT_1004522</name>
</gene>
<organism evidence="1 2">
    <name type="scientific">Patellaria atrata CBS 101060</name>
    <dbReference type="NCBI Taxonomy" id="1346257"/>
    <lineage>
        <taxon>Eukaryota</taxon>
        <taxon>Fungi</taxon>
        <taxon>Dikarya</taxon>
        <taxon>Ascomycota</taxon>
        <taxon>Pezizomycotina</taxon>
        <taxon>Dothideomycetes</taxon>
        <taxon>Dothideomycetes incertae sedis</taxon>
        <taxon>Patellariales</taxon>
        <taxon>Patellariaceae</taxon>
        <taxon>Patellaria</taxon>
    </lineage>
</organism>
<evidence type="ECO:0000313" key="1">
    <source>
        <dbReference type="EMBL" id="KAF2838713.1"/>
    </source>
</evidence>
<dbReference type="Proteomes" id="UP000799429">
    <property type="component" value="Unassembled WGS sequence"/>
</dbReference>
<keyword evidence="2" id="KW-1185">Reference proteome</keyword>
<dbReference type="AlphaFoldDB" id="A0A9P4SBQ8"/>
<proteinExistence type="predicted"/>
<reference evidence="1" key="1">
    <citation type="journal article" date="2020" name="Stud. Mycol.">
        <title>101 Dothideomycetes genomes: a test case for predicting lifestyles and emergence of pathogens.</title>
        <authorList>
            <person name="Haridas S."/>
            <person name="Albert R."/>
            <person name="Binder M."/>
            <person name="Bloem J."/>
            <person name="Labutti K."/>
            <person name="Salamov A."/>
            <person name="Andreopoulos B."/>
            <person name="Baker S."/>
            <person name="Barry K."/>
            <person name="Bills G."/>
            <person name="Bluhm B."/>
            <person name="Cannon C."/>
            <person name="Castanera R."/>
            <person name="Culley D."/>
            <person name="Daum C."/>
            <person name="Ezra D."/>
            <person name="Gonzalez J."/>
            <person name="Henrissat B."/>
            <person name="Kuo A."/>
            <person name="Liang C."/>
            <person name="Lipzen A."/>
            <person name="Lutzoni F."/>
            <person name="Magnuson J."/>
            <person name="Mondo S."/>
            <person name="Nolan M."/>
            <person name="Ohm R."/>
            <person name="Pangilinan J."/>
            <person name="Park H.-J."/>
            <person name="Ramirez L."/>
            <person name="Alfaro M."/>
            <person name="Sun H."/>
            <person name="Tritt A."/>
            <person name="Yoshinaga Y."/>
            <person name="Zwiers L.-H."/>
            <person name="Turgeon B."/>
            <person name="Goodwin S."/>
            <person name="Spatafora J."/>
            <person name="Crous P."/>
            <person name="Grigoriev I."/>
        </authorList>
    </citation>
    <scope>NUCLEOTIDE SEQUENCE</scope>
    <source>
        <strain evidence="1">CBS 101060</strain>
    </source>
</reference>
<evidence type="ECO:0000313" key="2">
    <source>
        <dbReference type="Proteomes" id="UP000799429"/>
    </source>
</evidence>
<comment type="caution">
    <text evidence="1">The sequence shown here is derived from an EMBL/GenBank/DDBJ whole genome shotgun (WGS) entry which is preliminary data.</text>
</comment>